<name>A0A4W5K7X6_9TELE</name>
<dbReference type="Proteomes" id="UP000314982">
    <property type="component" value="Unassembled WGS sequence"/>
</dbReference>
<organism evidence="1 2">
    <name type="scientific">Hucho hucho</name>
    <name type="common">huchen</name>
    <dbReference type="NCBI Taxonomy" id="62062"/>
    <lineage>
        <taxon>Eukaryota</taxon>
        <taxon>Metazoa</taxon>
        <taxon>Chordata</taxon>
        <taxon>Craniata</taxon>
        <taxon>Vertebrata</taxon>
        <taxon>Euteleostomi</taxon>
        <taxon>Actinopterygii</taxon>
        <taxon>Neopterygii</taxon>
        <taxon>Teleostei</taxon>
        <taxon>Protacanthopterygii</taxon>
        <taxon>Salmoniformes</taxon>
        <taxon>Salmonidae</taxon>
        <taxon>Salmoninae</taxon>
        <taxon>Hucho</taxon>
    </lineage>
</organism>
<evidence type="ECO:0000313" key="1">
    <source>
        <dbReference type="Ensembl" id="ENSHHUP00000008126.1"/>
    </source>
</evidence>
<dbReference type="GeneTree" id="ENSGT01120000274516"/>
<proteinExistence type="predicted"/>
<dbReference type="AlphaFoldDB" id="A0A4W5K7X6"/>
<reference evidence="1" key="2">
    <citation type="submission" date="2025-08" db="UniProtKB">
        <authorList>
            <consortium name="Ensembl"/>
        </authorList>
    </citation>
    <scope>IDENTIFICATION</scope>
</reference>
<dbReference type="Ensembl" id="ENSHHUT00000008371.1">
    <property type="protein sequence ID" value="ENSHHUP00000008126.1"/>
    <property type="gene ID" value="ENSHHUG00000004982.1"/>
</dbReference>
<sequence>DPPPQVQLSLMVGFSFPPKHHHFTHRRVEARRAVGVIGVMTLELQPLIQTVAEMPERKEAMDRARSPLLEMDRIPIPGPWT</sequence>
<accession>A0A4W5K7X6</accession>
<reference evidence="1" key="3">
    <citation type="submission" date="2025-09" db="UniProtKB">
        <authorList>
            <consortium name="Ensembl"/>
        </authorList>
    </citation>
    <scope>IDENTIFICATION</scope>
</reference>
<evidence type="ECO:0000313" key="2">
    <source>
        <dbReference type="Proteomes" id="UP000314982"/>
    </source>
</evidence>
<reference evidence="2" key="1">
    <citation type="submission" date="2018-06" db="EMBL/GenBank/DDBJ databases">
        <title>Genome assembly of Danube salmon.</title>
        <authorList>
            <person name="Macqueen D.J."/>
            <person name="Gundappa M.K."/>
        </authorList>
    </citation>
    <scope>NUCLEOTIDE SEQUENCE [LARGE SCALE GENOMIC DNA]</scope>
</reference>
<keyword evidence="2" id="KW-1185">Reference proteome</keyword>
<protein>
    <submittedName>
        <fullName evidence="1">Uncharacterized protein</fullName>
    </submittedName>
</protein>